<gene>
    <name evidence="2" type="ORF">NDU88_008779</name>
</gene>
<feature type="compositionally biased region" description="Basic and acidic residues" evidence="1">
    <location>
        <begin position="1"/>
        <end position="15"/>
    </location>
</feature>
<reference evidence="2" key="1">
    <citation type="journal article" date="2022" name="bioRxiv">
        <title>Sequencing and chromosome-scale assembly of the giantPleurodeles waltlgenome.</title>
        <authorList>
            <person name="Brown T."/>
            <person name="Elewa A."/>
            <person name="Iarovenko S."/>
            <person name="Subramanian E."/>
            <person name="Araus A.J."/>
            <person name="Petzold A."/>
            <person name="Susuki M."/>
            <person name="Suzuki K.-i.T."/>
            <person name="Hayashi T."/>
            <person name="Toyoda A."/>
            <person name="Oliveira C."/>
            <person name="Osipova E."/>
            <person name="Leigh N.D."/>
            <person name="Simon A."/>
            <person name="Yun M.H."/>
        </authorList>
    </citation>
    <scope>NUCLEOTIDE SEQUENCE</scope>
    <source>
        <strain evidence="2">20211129_DDA</strain>
        <tissue evidence="2">Liver</tissue>
    </source>
</reference>
<organism evidence="2 3">
    <name type="scientific">Pleurodeles waltl</name>
    <name type="common">Iberian ribbed newt</name>
    <dbReference type="NCBI Taxonomy" id="8319"/>
    <lineage>
        <taxon>Eukaryota</taxon>
        <taxon>Metazoa</taxon>
        <taxon>Chordata</taxon>
        <taxon>Craniata</taxon>
        <taxon>Vertebrata</taxon>
        <taxon>Euteleostomi</taxon>
        <taxon>Amphibia</taxon>
        <taxon>Batrachia</taxon>
        <taxon>Caudata</taxon>
        <taxon>Salamandroidea</taxon>
        <taxon>Salamandridae</taxon>
        <taxon>Pleurodelinae</taxon>
        <taxon>Pleurodeles</taxon>
    </lineage>
</organism>
<comment type="caution">
    <text evidence="2">The sequence shown here is derived from an EMBL/GenBank/DDBJ whole genome shotgun (WGS) entry which is preliminary data.</text>
</comment>
<dbReference type="AlphaFoldDB" id="A0AAV7PQG6"/>
<sequence length="118" mass="12733">MLGERGTRDSHKPHPDLAGPLPCGPSAHSLLQFTKTAVLTQAGGKWMDPWPKASCRMLPSATPHRSDEALCSAPRSCLEDLDTAPDARPYFCPFLSTASRPRALNDPCHPAMPMGLRG</sequence>
<dbReference type="EMBL" id="JANPWB010000011">
    <property type="protein sequence ID" value="KAJ1130426.1"/>
    <property type="molecule type" value="Genomic_DNA"/>
</dbReference>
<evidence type="ECO:0000313" key="3">
    <source>
        <dbReference type="Proteomes" id="UP001066276"/>
    </source>
</evidence>
<keyword evidence="3" id="KW-1185">Reference proteome</keyword>
<accession>A0AAV7PQG6</accession>
<proteinExistence type="predicted"/>
<name>A0AAV7PQG6_PLEWA</name>
<evidence type="ECO:0000256" key="1">
    <source>
        <dbReference type="SAM" id="MobiDB-lite"/>
    </source>
</evidence>
<feature type="region of interest" description="Disordered" evidence="1">
    <location>
        <begin position="1"/>
        <end position="22"/>
    </location>
</feature>
<protein>
    <submittedName>
        <fullName evidence="2">Uncharacterized protein</fullName>
    </submittedName>
</protein>
<evidence type="ECO:0000313" key="2">
    <source>
        <dbReference type="EMBL" id="KAJ1130426.1"/>
    </source>
</evidence>
<dbReference type="Proteomes" id="UP001066276">
    <property type="component" value="Chromosome 7"/>
</dbReference>